<organism evidence="1 2">
    <name type="scientific">Triticum urartu</name>
    <name type="common">Red wild einkorn</name>
    <name type="synonym">Crithodium urartu</name>
    <dbReference type="NCBI Taxonomy" id="4572"/>
    <lineage>
        <taxon>Eukaryota</taxon>
        <taxon>Viridiplantae</taxon>
        <taxon>Streptophyta</taxon>
        <taxon>Embryophyta</taxon>
        <taxon>Tracheophyta</taxon>
        <taxon>Spermatophyta</taxon>
        <taxon>Magnoliopsida</taxon>
        <taxon>Liliopsida</taxon>
        <taxon>Poales</taxon>
        <taxon>Poaceae</taxon>
        <taxon>BOP clade</taxon>
        <taxon>Pooideae</taxon>
        <taxon>Triticodae</taxon>
        <taxon>Triticeae</taxon>
        <taxon>Triticinae</taxon>
        <taxon>Triticum</taxon>
    </lineage>
</organism>
<keyword evidence="2" id="KW-1185">Reference proteome</keyword>
<dbReference type="AlphaFoldDB" id="A0A8R7Q4G7"/>
<protein>
    <submittedName>
        <fullName evidence="1">Uncharacterized protein</fullName>
    </submittedName>
</protein>
<reference evidence="2" key="1">
    <citation type="journal article" date="2013" name="Nature">
        <title>Draft genome of the wheat A-genome progenitor Triticum urartu.</title>
        <authorList>
            <person name="Ling H.Q."/>
            <person name="Zhao S."/>
            <person name="Liu D."/>
            <person name="Wang J."/>
            <person name="Sun H."/>
            <person name="Zhang C."/>
            <person name="Fan H."/>
            <person name="Li D."/>
            <person name="Dong L."/>
            <person name="Tao Y."/>
            <person name="Gao C."/>
            <person name="Wu H."/>
            <person name="Li Y."/>
            <person name="Cui Y."/>
            <person name="Guo X."/>
            <person name="Zheng S."/>
            <person name="Wang B."/>
            <person name="Yu K."/>
            <person name="Liang Q."/>
            <person name="Yang W."/>
            <person name="Lou X."/>
            <person name="Chen J."/>
            <person name="Feng M."/>
            <person name="Jian J."/>
            <person name="Zhang X."/>
            <person name="Luo G."/>
            <person name="Jiang Y."/>
            <person name="Liu J."/>
            <person name="Wang Z."/>
            <person name="Sha Y."/>
            <person name="Zhang B."/>
            <person name="Wu H."/>
            <person name="Tang D."/>
            <person name="Shen Q."/>
            <person name="Xue P."/>
            <person name="Zou S."/>
            <person name="Wang X."/>
            <person name="Liu X."/>
            <person name="Wang F."/>
            <person name="Yang Y."/>
            <person name="An X."/>
            <person name="Dong Z."/>
            <person name="Zhang K."/>
            <person name="Zhang X."/>
            <person name="Luo M.C."/>
            <person name="Dvorak J."/>
            <person name="Tong Y."/>
            <person name="Wang J."/>
            <person name="Yang H."/>
            <person name="Li Z."/>
            <person name="Wang D."/>
            <person name="Zhang A."/>
            <person name="Wang J."/>
        </authorList>
    </citation>
    <scope>NUCLEOTIDE SEQUENCE</scope>
    <source>
        <strain evidence="2">cv. G1812</strain>
    </source>
</reference>
<dbReference type="Proteomes" id="UP000015106">
    <property type="component" value="Chromosome 4"/>
</dbReference>
<evidence type="ECO:0000313" key="1">
    <source>
        <dbReference type="EnsemblPlants" id="TuG1812G0400002483.01.T03.cds383536"/>
    </source>
</evidence>
<proteinExistence type="predicted"/>
<reference evidence="1" key="2">
    <citation type="submission" date="2018-03" db="EMBL/GenBank/DDBJ databases">
        <title>The Triticum urartu genome reveals the dynamic nature of wheat genome evolution.</title>
        <authorList>
            <person name="Ling H."/>
            <person name="Ma B."/>
            <person name="Shi X."/>
            <person name="Liu H."/>
            <person name="Dong L."/>
            <person name="Sun H."/>
            <person name="Cao Y."/>
            <person name="Gao Q."/>
            <person name="Zheng S."/>
            <person name="Li Y."/>
            <person name="Yu Y."/>
            <person name="Du H."/>
            <person name="Qi M."/>
            <person name="Li Y."/>
            <person name="Yu H."/>
            <person name="Cui Y."/>
            <person name="Wang N."/>
            <person name="Chen C."/>
            <person name="Wu H."/>
            <person name="Zhao Y."/>
            <person name="Zhang J."/>
            <person name="Li Y."/>
            <person name="Zhou W."/>
            <person name="Zhang B."/>
            <person name="Hu W."/>
            <person name="Eijk M."/>
            <person name="Tang J."/>
            <person name="Witsenboer H."/>
            <person name="Zhao S."/>
            <person name="Li Z."/>
            <person name="Zhang A."/>
            <person name="Wang D."/>
            <person name="Liang C."/>
        </authorList>
    </citation>
    <scope>NUCLEOTIDE SEQUENCE [LARGE SCALE GENOMIC DNA]</scope>
    <source>
        <strain evidence="1">cv. G1812</strain>
    </source>
</reference>
<accession>A0A8R7Q4G7</accession>
<dbReference type="Gramene" id="TuG1812G0400002483.01.T03">
    <property type="protein sequence ID" value="TuG1812G0400002483.01.T03.cds383536"/>
    <property type="gene ID" value="TuG1812G0400002483.01"/>
</dbReference>
<evidence type="ECO:0000313" key="2">
    <source>
        <dbReference type="Proteomes" id="UP000015106"/>
    </source>
</evidence>
<name>A0A8R7Q4G7_TRIUA</name>
<dbReference type="EnsemblPlants" id="TuG1812G0400002483.01.T03">
    <property type="protein sequence ID" value="TuG1812G0400002483.01.T03.cds383536"/>
    <property type="gene ID" value="TuG1812G0400002483.01"/>
</dbReference>
<sequence length="79" mass="9293">MGYFPMPAHTLEGWTRVHELINSRSVVLSWGLIRVLEDQQSLVTDSRVLQWPHFQKGRAWSCFTSTRLRQCQYVTQQSL</sequence>
<reference evidence="1" key="3">
    <citation type="submission" date="2022-06" db="UniProtKB">
        <authorList>
            <consortium name="EnsemblPlants"/>
        </authorList>
    </citation>
    <scope>IDENTIFICATION</scope>
</reference>